<protein>
    <recommendedName>
        <fullName evidence="2">GTP cyclohydrolase FolE2</fullName>
        <ecNumber evidence="2">3.5.4.16</ecNumber>
    </recommendedName>
</protein>
<feature type="site" description="May be catalytically important" evidence="2">
    <location>
        <position position="156"/>
    </location>
</feature>
<dbReference type="GO" id="GO:0046654">
    <property type="term" value="P:tetrahydrofolate biosynthetic process"/>
    <property type="evidence" value="ECO:0007669"/>
    <property type="project" value="UniProtKB-UniRule"/>
</dbReference>
<dbReference type="EMBL" id="NBIM01000009">
    <property type="protein sequence ID" value="OXY80611.1"/>
    <property type="molecule type" value="Genomic_DNA"/>
</dbReference>
<dbReference type="EC" id="3.5.4.16" evidence="2"/>
<dbReference type="Gene3D" id="3.10.270.10">
    <property type="entry name" value="Urate Oxidase"/>
    <property type="match status" value="1"/>
</dbReference>
<dbReference type="NCBIfam" id="NF010200">
    <property type="entry name" value="PRK13674.1-1"/>
    <property type="match status" value="1"/>
</dbReference>
<name>A0A233RB42_9GAMM</name>
<evidence type="ECO:0000313" key="3">
    <source>
        <dbReference type="EMBL" id="OXY80611.1"/>
    </source>
</evidence>
<dbReference type="PANTHER" id="PTHR36445:SF1">
    <property type="entry name" value="GTP CYCLOHYDROLASE MPTA"/>
    <property type="match status" value="1"/>
</dbReference>
<dbReference type="PANTHER" id="PTHR36445">
    <property type="entry name" value="GTP CYCLOHYDROLASE MPTA"/>
    <property type="match status" value="1"/>
</dbReference>
<dbReference type="OrthoDB" id="239637at2"/>
<comment type="similarity">
    <text evidence="2">Belongs to the GTP cyclohydrolase IV family.</text>
</comment>
<dbReference type="AlphaFoldDB" id="A0A233RB42"/>
<sequence>MNRDLPDVAADEHSPIQAPLEWVGMSGIDLPVTISEPGCPGPVHAVVDAQVNLPSATVKGIHMSRIYRMLNELSHQAEIAPAQLETLLERMIESHSDCHTDSARIRLRFNLLARRAALKTPELAGWKSYPVRLEATLKRGELSLQASVQVEYSSTCPASAALSRQLVAQGFRDHFPDGKGVTTEDVAAWLEQHATLATPHSQRSEAQVAVTLCSDAPSFGLMALIDRIEQALATPVQTAVKRADEQAFASLNGQNLMYVEDAARRIQHALGVHDSEAQIHVRHLESLHPHDAVASANGNPAMAAP</sequence>
<gene>
    <name evidence="2" type="primary">folE2</name>
    <name evidence="3" type="ORF">B6S08_17030</name>
</gene>
<dbReference type="InterPro" id="IPR003801">
    <property type="entry name" value="GTP_cyclohydrolase_FolE2/MptA"/>
</dbReference>
<proteinExistence type="inferred from homology"/>
<reference evidence="3 4" key="1">
    <citation type="submission" date="2017-08" db="EMBL/GenBank/DDBJ databases">
        <title>A Genome Sequence of Oceanimonas doudoroffii ATCC 27123T.</title>
        <authorList>
            <person name="Brennan M.A."/>
            <person name="Maclea K.S."/>
            <person name="Mcclelland W.D."/>
            <person name="Trachtenberg A.M."/>
        </authorList>
    </citation>
    <scope>NUCLEOTIDE SEQUENCE [LARGE SCALE GENOMIC DNA]</scope>
    <source>
        <strain evidence="3 4">ATCC 27123</strain>
    </source>
</reference>
<dbReference type="GO" id="GO:0003934">
    <property type="term" value="F:GTP cyclohydrolase I activity"/>
    <property type="evidence" value="ECO:0007669"/>
    <property type="project" value="UniProtKB-UniRule"/>
</dbReference>
<dbReference type="HAMAP" id="MF_01527_B">
    <property type="entry name" value="GTP_cyclohydrol_B"/>
    <property type="match status" value="1"/>
</dbReference>
<comment type="pathway">
    <text evidence="2">Cofactor biosynthesis; 7,8-dihydroneopterin triphosphate biosynthesis; 7,8-dihydroneopterin triphosphate from GTP: step 1/1.</text>
</comment>
<comment type="catalytic activity">
    <reaction evidence="2">
        <text>GTP + H2O = 7,8-dihydroneopterin 3'-triphosphate + formate + H(+)</text>
        <dbReference type="Rhea" id="RHEA:17473"/>
        <dbReference type="ChEBI" id="CHEBI:15377"/>
        <dbReference type="ChEBI" id="CHEBI:15378"/>
        <dbReference type="ChEBI" id="CHEBI:15740"/>
        <dbReference type="ChEBI" id="CHEBI:37565"/>
        <dbReference type="ChEBI" id="CHEBI:58462"/>
        <dbReference type="EC" id="3.5.4.16"/>
    </reaction>
</comment>
<comment type="caution">
    <text evidence="3">The sequence shown here is derived from an EMBL/GenBank/DDBJ whole genome shotgun (WGS) entry which is preliminary data.</text>
</comment>
<dbReference type="Pfam" id="PF02649">
    <property type="entry name" value="GCHY-1"/>
    <property type="match status" value="1"/>
</dbReference>
<accession>A0A233RB42</accession>
<evidence type="ECO:0000313" key="4">
    <source>
        <dbReference type="Proteomes" id="UP000242757"/>
    </source>
</evidence>
<evidence type="ECO:0000256" key="2">
    <source>
        <dbReference type="HAMAP-Rule" id="MF_01527"/>
    </source>
</evidence>
<dbReference type="Proteomes" id="UP000242757">
    <property type="component" value="Unassembled WGS sequence"/>
</dbReference>
<comment type="function">
    <text evidence="2">Converts GTP to 7,8-dihydroneopterin triphosphate.</text>
</comment>
<organism evidence="3 4">
    <name type="scientific">Oceanimonas doudoroffii</name>
    <dbReference type="NCBI Taxonomy" id="84158"/>
    <lineage>
        <taxon>Bacteria</taxon>
        <taxon>Pseudomonadati</taxon>
        <taxon>Pseudomonadota</taxon>
        <taxon>Gammaproteobacteria</taxon>
        <taxon>Aeromonadales</taxon>
        <taxon>Aeromonadaceae</taxon>
        <taxon>Oceanimonas</taxon>
    </lineage>
</organism>
<dbReference type="InterPro" id="IPR022838">
    <property type="entry name" value="GTP_cyclohydrolase_FolE2"/>
</dbReference>
<dbReference type="RefSeq" id="WP_094202008.1">
    <property type="nucleotide sequence ID" value="NZ_NBIM01000009.1"/>
</dbReference>
<keyword evidence="4" id="KW-1185">Reference proteome</keyword>
<dbReference type="UniPathway" id="UPA00848">
    <property type="reaction ID" value="UER00151"/>
</dbReference>
<evidence type="ECO:0000256" key="1">
    <source>
        <dbReference type="ARBA" id="ARBA00022801"/>
    </source>
</evidence>
<keyword evidence="1 2" id="KW-0378">Hydrolase</keyword>